<feature type="chain" id="PRO_5009310465" evidence="2">
    <location>
        <begin position="22"/>
        <end position="112"/>
    </location>
</feature>
<feature type="signal peptide" evidence="2">
    <location>
        <begin position="1"/>
        <end position="21"/>
    </location>
</feature>
<dbReference type="WBParaSite" id="Hba_00040">
    <property type="protein sequence ID" value="Hba_00040"/>
    <property type="gene ID" value="Hba_00040"/>
</dbReference>
<keyword evidence="1" id="KW-1133">Transmembrane helix</keyword>
<feature type="transmembrane region" description="Helical" evidence="1">
    <location>
        <begin position="49"/>
        <end position="74"/>
    </location>
</feature>
<keyword evidence="1" id="KW-0472">Membrane</keyword>
<evidence type="ECO:0000313" key="3">
    <source>
        <dbReference type="Proteomes" id="UP000095283"/>
    </source>
</evidence>
<evidence type="ECO:0000256" key="1">
    <source>
        <dbReference type="SAM" id="Phobius"/>
    </source>
</evidence>
<keyword evidence="2" id="KW-0732">Signal</keyword>
<dbReference type="Proteomes" id="UP000095283">
    <property type="component" value="Unplaced"/>
</dbReference>
<organism evidence="3 4">
    <name type="scientific">Heterorhabditis bacteriophora</name>
    <name type="common">Entomopathogenic nematode worm</name>
    <dbReference type="NCBI Taxonomy" id="37862"/>
    <lineage>
        <taxon>Eukaryota</taxon>
        <taxon>Metazoa</taxon>
        <taxon>Ecdysozoa</taxon>
        <taxon>Nematoda</taxon>
        <taxon>Chromadorea</taxon>
        <taxon>Rhabditida</taxon>
        <taxon>Rhabditina</taxon>
        <taxon>Rhabditomorpha</taxon>
        <taxon>Strongyloidea</taxon>
        <taxon>Heterorhabditidae</taxon>
        <taxon>Heterorhabditis</taxon>
    </lineage>
</organism>
<dbReference type="AlphaFoldDB" id="A0A1I7W604"/>
<name>A0A1I7W604_HETBA</name>
<keyword evidence="3" id="KW-1185">Reference proteome</keyword>
<protein>
    <submittedName>
        <fullName evidence="4">Uncharacterized protein</fullName>
    </submittedName>
</protein>
<proteinExistence type="predicted"/>
<evidence type="ECO:0000256" key="2">
    <source>
        <dbReference type="SAM" id="SignalP"/>
    </source>
</evidence>
<reference evidence="4" key="1">
    <citation type="submission" date="2016-11" db="UniProtKB">
        <authorList>
            <consortium name="WormBaseParasite"/>
        </authorList>
    </citation>
    <scope>IDENTIFICATION</scope>
</reference>
<keyword evidence="1" id="KW-0812">Transmembrane</keyword>
<feature type="transmembrane region" description="Helical" evidence="1">
    <location>
        <begin position="95"/>
        <end position="111"/>
    </location>
</feature>
<evidence type="ECO:0000313" key="4">
    <source>
        <dbReference type="WBParaSite" id="Hba_00040"/>
    </source>
</evidence>
<accession>A0A1I7W604</accession>
<sequence>MLWMFFLYLVIVANTLRLSWQSVKCRCGEECDRGSILGRCTLISIKLLHLLTGCFILLFYICLYGFAMLFKLLLMLKLNKRKEYYIKNKLNNRKQLLISEIIYISYFLALIC</sequence>